<organism evidence="4 5">
    <name type="scientific">Paralvinella palmiformis</name>
    <dbReference type="NCBI Taxonomy" id="53620"/>
    <lineage>
        <taxon>Eukaryota</taxon>
        <taxon>Metazoa</taxon>
        <taxon>Spiralia</taxon>
        <taxon>Lophotrochozoa</taxon>
        <taxon>Annelida</taxon>
        <taxon>Polychaeta</taxon>
        <taxon>Sedentaria</taxon>
        <taxon>Canalipalpata</taxon>
        <taxon>Terebellida</taxon>
        <taxon>Terebelliformia</taxon>
        <taxon>Alvinellidae</taxon>
        <taxon>Paralvinella</taxon>
    </lineage>
</organism>
<dbReference type="SUPFAM" id="SSF55486">
    <property type="entry name" value="Metalloproteases ('zincins'), catalytic domain"/>
    <property type="match status" value="1"/>
</dbReference>
<sequence>MRWKYEEQVSRLRNHAVTFFPRHASAKAPTPEVKSSKRHSATRNSVHASTRTVNVRPMSDISSKISSSPALFRPTMVASSDEDSSRVSSKNVPKIPTLLKFDSLASLMSYLKRLASRSESPLKASNLKRKPKLWSPLTEVSPTAPPSSSSSSSSVSSVSDPNHASSSESPSRSFSLDTSLMDDVKHTSSSSSFHNWRVLPKLGRGRRSLHKHQHFPPHTGEYVEDMVRRYVELLIVADRAMYEYYGDDVEHYVLTLIAVVASIYHDPTIGQPIDIVLVKLMVLKDNDKFGNLSISSNAIQTLKSFCAWQHRINTPESGPAGHHDTAVLLTRPVNVVINQQGMLEFTNKIRFGTNLIRCAKCLIRPSRIKHPYIPRSLCTQMERCKALVLPPVVLLVYREKTYAGVRQNVTRWPNSDVLSPILMLIASVMYGREEKSSHHQQQRQEKEELRKLMIRKDLM</sequence>
<evidence type="ECO:0000256" key="1">
    <source>
        <dbReference type="PROSITE-ProRule" id="PRU00276"/>
    </source>
</evidence>
<dbReference type="InterPro" id="IPR001590">
    <property type="entry name" value="Peptidase_M12B"/>
</dbReference>
<dbReference type="Pfam" id="PF01421">
    <property type="entry name" value="Reprolysin"/>
    <property type="match status" value="1"/>
</dbReference>
<dbReference type="PANTHER" id="PTHR13723:SF281">
    <property type="entry name" value="PAPILIN"/>
    <property type="match status" value="1"/>
</dbReference>
<feature type="domain" description="Peptidase M12B" evidence="3">
    <location>
        <begin position="229"/>
        <end position="330"/>
    </location>
</feature>
<dbReference type="GO" id="GO:0006508">
    <property type="term" value="P:proteolysis"/>
    <property type="evidence" value="ECO:0007669"/>
    <property type="project" value="InterPro"/>
</dbReference>
<dbReference type="PROSITE" id="PS50215">
    <property type="entry name" value="ADAM_MEPRO"/>
    <property type="match status" value="1"/>
</dbReference>
<proteinExistence type="predicted"/>
<evidence type="ECO:0000256" key="2">
    <source>
        <dbReference type="SAM" id="MobiDB-lite"/>
    </source>
</evidence>
<name>A0AAD9J4L1_9ANNE</name>
<dbReference type="InterPro" id="IPR050439">
    <property type="entry name" value="ADAMTS_ADAMTS-like"/>
</dbReference>
<comment type="caution">
    <text evidence="4">The sequence shown here is derived from an EMBL/GenBank/DDBJ whole genome shotgun (WGS) entry which is preliminary data.</text>
</comment>
<dbReference type="AlphaFoldDB" id="A0AAD9J4L1"/>
<dbReference type="GO" id="GO:0030198">
    <property type="term" value="P:extracellular matrix organization"/>
    <property type="evidence" value="ECO:0007669"/>
    <property type="project" value="TreeGrafter"/>
</dbReference>
<feature type="compositionally biased region" description="Polar residues" evidence="2">
    <location>
        <begin position="42"/>
        <end position="51"/>
    </location>
</feature>
<comment type="caution">
    <text evidence="1">Lacks conserved residue(s) required for the propagation of feature annotation.</text>
</comment>
<feature type="compositionally biased region" description="Low complexity" evidence="2">
    <location>
        <begin position="140"/>
        <end position="175"/>
    </location>
</feature>
<evidence type="ECO:0000313" key="5">
    <source>
        <dbReference type="Proteomes" id="UP001208570"/>
    </source>
</evidence>
<gene>
    <name evidence="4" type="ORF">LSH36_660g05004</name>
</gene>
<dbReference type="GO" id="GO:0004222">
    <property type="term" value="F:metalloendopeptidase activity"/>
    <property type="evidence" value="ECO:0007669"/>
    <property type="project" value="InterPro"/>
</dbReference>
<dbReference type="EMBL" id="JAODUP010000660">
    <property type="protein sequence ID" value="KAK2145755.1"/>
    <property type="molecule type" value="Genomic_DNA"/>
</dbReference>
<dbReference type="Proteomes" id="UP001208570">
    <property type="component" value="Unassembled WGS sequence"/>
</dbReference>
<reference evidence="4" key="1">
    <citation type="journal article" date="2023" name="Mol. Biol. Evol.">
        <title>Third-Generation Sequencing Reveals the Adaptive Role of the Epigenome in Three Deep-Sea Polychaetes.</title>
        <authorList>
            <person name="Perez M."/>
            <person name="Aroh O."/>
            <person name="Sun Y."/>
            <person name="Lan Y."/>
            <person name="Juniper S.K."/>
            <person name="Young C.R."/>
            <person name="Angers B."/>
            <person name="Qian P.Y."/>
        </authorList>
    </citation>
    <scope>NUCLEOTIDE SEQUENCE</scope>
    <source>
        <strain evidence="4">P08H-3</strain>
    </source>
</reference>
<feature type="region of interest" description="Disordered" evidence="2">
    <location>
        <begin position="133"/>
        <end position="175"/>
    </location>
</feature>
<dbReference type="InterPro" id="IPR024079">
    <property type="entry name" value="MetalloPept_cat_dom_sf"/>
</dbReference>
<evidence type="ECO:0000313" key="4">
    <source>
        <dbReference type="EMBL" id="KAK2145755.1"/>
    </source>
</evidence>
<feature type="region of interest" description="Disordered" evidence="2">
    <location>
        <begin position="23"/>
        <end position="51"/>
    </location>
</feature>
<keyword evidence="5" id="KW-1185">Reference proteome</keyword>
<dbReference type="PANTHER" id="PTHR13723">
    <property type="entry name" value="ADAMTS A DISINTEGRIN AND METALLOPROTEASE WITH THROMBOSPONDIN MOTIFS PROTEASE"/>
    <property type="match status" value="1"/>
</dbReference>
<accession>A0AAD9J4L1</accession>
<protein>
    <recommendedName>
        <fullName evidence="3">Peptidase M12B domain-containing protein</fullName>
    </recommendedName>
</protein>
<dbReference type="GO" id="GO:0031012">
    <property type="term" value="C:extracellular matrix"/>
    <property type="evidence" value="ECO:0007669"/>
    <property type="project" value="TreeGrafter"/>
</dbReference>
<evidence type="ECO:0000259" key="3">
    <source>
        <dbReference type="PROSITE" id="PS50215"/>
    </source>
</evidence>
<dbReference type="Gene3D" id="3.40.390.10">
    <property type="entry name" value="Collagenase (Catalytic Domain)"/>
    <property type="match status" value="1"/>
</dbReference>